<dbReference type="EMBL" id="JAKCXM010000096">
    <property type="protein sequence ID" value="KAJ0402742.1"/>
    <property type="molecule type" value="Genomic_DNA"/>
</dbReference>
<protein>
    <submittedName>
        <fullName evidence="2">Uncharacterized protein</fullName>
    </submittedName>
</protein>
<organism evidence="2 3">
    <name type="scientific">Pythium insidiosum</name>
    <name type="common">Pythiosis disease agent</name>
    <dbReference type="NCBI Taxonomy" id="114742"/>
    <lineage>
        <taxon>Eukaryota</taxon>
        <taxon>Sar</taxon>
        <taxon>Stramenopiles</taxon>
        <taxon>Oomycota</taxon>
        <taxon>Peronosporomycetes</taxon>
        <taxon>Pythiales</taxon>
        <taxon>Pythiaceae</taxon>
        <taxon>Pythium</taxon>
    </lineage>
</organism>
<comment type="caution">
    <text evidence="2">The sequence shown here is derived from an EMBL/GenBank/DDBJ whole genome shotgun (WGS) entry which is preliminary data.</text>
</comment>
<keyword evidence="3" id="KW-1185">Reference proteome</keyword>
<accession>A0AAD5M356</accession>
<reference evidence="2" key="1">
    <citation type="submission" date="2021-12" db="EMBL/GenBank/DDBJ databases">
        <title>Prjna785345.</title>
        <authorList>
            <person name="Rujirawat T."/>
            <person name="Krajaejun T."/>
        </authorList>
    </citation>
    <scope>NUCLEOTIDE SEQUENCE</scope>
    <source>
        <strain evidence="2">Pi057C3</strain>
    </source>
</reference>
<feature type="region of interest" description="Disordered" evidence="1">
    <location>
        <begin position="56"/>
        <end position="84"/>
    </location>
</feature>
<sequence>MHDLIERDSDPLLVLEAMVTPATDRPVDVDWIRFQGYPPLAPCAVDDGFISRCPEPQLARAPLPGQAPYSDRPEKRRRIRSFTPPGGFVLATGEKLAKHRHVHDQLTDSPSESTTAVVCKVDPPARDMSSTTLEAQPSDAIVSVSPSAAQAEPECEPSFCCSSRTSSQADTTSLSSDDSSTFELDEAVGECVSKCFGVSVHDYSEHPLVTRLRDSLAAARSLPPVKYEAKPGVLDPESSLALYMRALIAAKTSPVRHALMAVWLEDKQLRNMQRRSMSMSMSMNEQ</sequence>
<dbReference type="AlphaFoldDB" id="A0AAD5M356"/>
<evidence type="ECO:0000256" key="1">
    <source>
        <dbReference type="SAM" id="MobiDB-lite"/>
    </source>
</evidence>
<proteinExistence type="predicted"/>
<name>A0AAD5M356_PYTIN</name>
<evidence type="ECO:0000313" key="3">
    <source>
        <dbReference type="Proteomes" id="UP001209570"/>
    </source>
</evidence>
<dbReference type="Proteomes" id="UP001209570">
    <property type="component" value="Unassembled WGS sequence"/>
</dbReference>
<evidence type="ECO:0000313" key="2">
    <source>
        <dbReference type="EMBL" id="KAJ0402742.1"/>
    </source>
</evidence>
<gene>
    <name evidence="2" type="ORF">P43SY_007884</name>
</gene>